<keyword evidence="2" id="KW-1185">Reference proteome</keyword>
<evidence type="ECO:0000313" key="1">
    <source>
        <dbReference type="EMBL" id="KAJ3832039.1"/>
    </source>
</evidence>
<sequence>MTDAEYLITESRIQNPDTRLYLSSNLIPTGTGDSGYLRNGMACGASCRRILCNSSTIFITTSSYATVIASKDAEYLTRNSRIKIHLNSHWISTGHGSKQADLVASEIGMACGASCRSIPCISFTIFITTTSYATITQLNLLHSSFTMSESREDSVYYLAMHAGQAAGSAFVVRAITGARILWRNHRCLLAQICSQQQEKTTIMHALVFSPTSMPHQLYLFHFILYFLDALQAIKIRICFEGSVDWVFAMTDAEYLITDSSILRGIGPGSFHAQNSILPQQQLF</sequence>
<reference evidence="1" key="1">
    <citation type="submission" date="2022-08" db="EMBL/GenBank/DDBJ databases">
        <authorList>
            <consortium name="DOE Joint Genome Institute"/>
            <person name="Min B."/>
            <person name="Riley R."/>
            <person name="Sierra-Patev S."/>
            <person name="Naranjo-Ortiz M."/>
            <person name="Looney B."/>
            <person name="Konkel Z."/>
            <person name="Slot J.C."/>
            <person name="Sakamoto Y."/>
            <person name="Steenwyk J.L."/>
            <person name="Rokas A."/>
            <person name="Carro J."/>
            <person name="Camarero S."/>
            <person name="Ferreira P."/>
            <person name="Molpeceres G."/>
            <person name="Ruiz-Duenas F.J."/>
            <person name="Serrano A."/>
            <person name="Henrissat B."/>
            <person name="Drula E."/>
            <person name="Hughes K.W."/>
            <person name="Mata J.L."/>
            <person name="Ishikawa N.K."/>
            <person name="Vargas-Isla R."/>
            <person name="Ushijima S."/>
            <person name="Smith C.A."/>
            <person name="Ahrendt S."/>
            <person name="Andreopoulos W."/>
            <person name="He G."/>
            <person name="Labutti K."/>
            <person name="Lipzen A."/>
            <person name="Ng V."/>
            <person name="Sandor L."/>
            <person name="Barry K."/>
            <person name="Martinez A.T."/>
            <person name="Xiao Y."/>
            <person name="Gibbons J.G."/>
            <person name="Terashima K."/>
            <person name="Hibbett D.S."/>
            <person name="Grigoriev I.V."/>
        </authorList>
    </citation>
    <scope>NUCLEOTIDE SEQUENCE</scope>
    <source>
        <strain evidence="1">TFB9207</strain>
    </source>
</reference>
<gene>
    <name evidence="1" type="ORF">F5878DRAFT_647117</name>
</gene>
<protein>
    <submittedName>
        <fullName evidence="1">Uncharacterized protein</fullName>
    </submittedName>
</protein>
<evidence type="ECO:0000313" key="2">
    <source>
        <dbReference type="Proteomes" id="UP001163846"/>
    </source>
</evidence>
<accession>A0AA38NWQ4</accession>
<name>A0AA38NWQ4_9AGAR</name>
<organism evidence="1 2">
    <name type="scientific">Lentinula raphanica</name>
    <dbReference type="NCBI Taxonomy" id="153919"/>
    <lineage>
        <taxon>Eukaryota</taxon>
        <taxon>Fungi</taxon>
        <taxon>Dikarya</taxon>
        <taxon>Basidiomycota</taxon>
        <taxon>Agaricomycotina</taxon>
        <taxon>Agaricomycetes</taxon>
        <taxon>Agaricomycetidae</taxon>
        <taxon>Agaricales</taxon>
        <taxon>Marasmiineae</taxon>
        <taxon>Omphalotaceae</taxon>
        <taxon>Lentinula</taxon>
    </lineage>
</organism>
<dbReference type="AlphaFoldDB" id="A0AA38NWQ4"/>
<proteinExistence type="predicted"/>
<comment type="caution">
    <text evidence="1">The sequence shown here is derived from an EMBL/GenBank/DDBJ whole genome shotgun (WGS) entry which is preliminary data.</text>
</comment>
<dbReference type="EMBL" id="MU807105">
    <property type="protein sequence ID" value="KAJ3832039.1"/>
    <property type="molecule type" value="Genomic_DNA"/>
</dbReference>
<dbReference type="Proteomes" id="UP001163846">
    <property type="component" value="Unassembled WGS sequence"/>
</dbReference>